<dbReference type="EMBL" id="JAXAVX010000006">
    <property type="protein sequence ID" value="MDX8152542.1"/>
    <property type="molecule type" value="Genomic_DNA"/>
</dbReference>
<keyword evidence="7" id="KW-1185">Reference proteome</keyword>
<dbReference type="PANTHER" id="PTHR47957:SF3">
    <property type="entry name" value="ATP-DEPENDENT HELICASE HRQ1"/>
    <property type="match status" value="1"/>
</dbReference>
<dbReference type="Pfam" id="PF00271">
    <property type="entry name" value="Helicase_C"/>
    <property type="match status" value="1"/>
</dbReference>
<organism evidence="6 7">
    <name type="scientific">Patulibacter brassicae</name>
    <dbReference type="NCBI Taxonomy" id="1705717"/>
    <lineage>
        <taxon>Bacteria</taxon>
        <taxon>Bacillati</taxon>
        <taxon>Actinomycetota</taxon>
        <taxon>Thermoleophilia</taxon>
        <taxon>Solirubrobacterales</taxon>
        <taxon>Patulibacteraceae</taxon>
        <taxon>Patulibacter</taxon>
    </lineage>
</organism>
<feature type="compositionally biased region" description="Low complexity" evidence="3">
    <location>
        <begin position="323"/>
        <end position="344"/>
    </location>
</feature>
<dbReference type="InterPro" id="IPR027417">
    <property type="entry name" value="P-loop_NTPase"/>
</dbReference>
<dbReference type="Gene3D" id="3.40.50.300">
    <property type="entry name" value="P-loop containing nucleotide triphosphate hydrolases"/>
    <property type="match status" value="2"/>
</dbReference>
<dbReference type="PROSITE" id="PS51192">
    <property type="entry name" value="HELICASE_ATP_BIND_1"/>
    <property type="match status" value="1"/>
</dbReference>
<sequence>MSGASRSPEPWRPLLDAGREDERLVASAFEGARQARTTPLPEALHPDLRAALAGRGIERLYAHQAEAVAIPAPRPFVVTTGTASGKSLCFQLPLVDRLLREPRARAILLYPTKALAQDQARALAALGLGDRLRIAIYDGDTPREARRDIRRRANVILTNPDMLHVGILPRPDLWAEVLARLRILVIDEAHVYRGVFGSHVSNVVRRLRRLVERHQTPGAAVRRLAAGQGDLFAAAAQAGATPTSGTAPGALRVLLASATIANPVEHAQALTGLEDVALIDDDGSPGVARRIALWNPPLLEPDDDPYWVAAQVRQRPAGPPGDEPGAAADPPATVAPPGAADAEPAPTPADPDEVELLDASELQAGRTRRSALTEAAEMLADLAEREVRTICFVRSRKGVEVVAQMAAEELRERGRDALAAQVIPYRAGYTTRQRHELERRLVDGEVRCVVTTTALELGIDIGELDACVVVTFPGTVASLRQMWGRAGRRGRGLAVYVAGEDALDQWFCRHPDGFLDRPVEAAILQHENEPIHLAHLLCAAHEAPLDARDAATLGPRWRAHAEELVVRGALRERDATFRPVEADRFAAGEVALRSASSARVVIVDGSTGEELGHVERDKAPSVVHQGAVYLHLGERYEVADLDLDRGFAVVEPFHGSWWTEPKREIDITFERILDHREAWPDRGGDAVPIHLGTVTVTDTVLGYQRRKSGSGEIIDLQTIDLPSVSFTTEAVWWQPGPFVGTDPRRAMARPAAAVGGAPATGARGAAGGPPAWDAFPSEHLLGSLHAAEHAQIAVLPLLAMCDRWDVGGLSTNLHPQLGGPAIIVYEGHVGGVGIVRQAYRRFEEWASDARTLIDECPCRAGCPSCVQSPKCGNLNEPLHKAGALELLGRLTGTR</sequence>
<dbReference type="Proteomes" id="UP001277761">
    <property type="component" value="Unassembled WGS sequence"/>
</dbReference>
<dbReference type="InterPro" id="IPR011545">
    <property type="entry name" value="DEAD/DEAH_box_helicase_dom"/>
</dbReference>
<keyword evidence="2" id="KW-0067">ATP-binding</keyword>
<feature type="domain" description="Helicase ATP-binding" evidence="4">
    <location>
        <begin position="67"/>
        <end position="278"/>
    </location>
</feature>
<keyword evidence="6" id="KW-0378">Hydrolase</keyword>
<accession>A0ABU4VL34</accession>
<feature type="domain" description="Helicase C-terminal" evidence="5">
    <location>
        <begin position="371"/>
        <end position="537"/>
    </location>
</feature>
<name>A0ABU4VL34_9ACTN</name>
<evidence type="ECO:0000259" key="5">
    <source>
        <dbReference type="PROSITE" id="PS51194"/>
    </source>
</evidence>
<dbReference type="PANTHER" id="PTHR47957">
    <property type="entry name" value="ATP-DEPENDENT HELICASE HRQ1"/>
    <property type="match status" value="1"/>
</dbReference>
<dbReference type="SMART" id="SM00490">
    <property type="entry name" value="HELICc"/>
    <property type="match status" value="1"/>
</dbReference>
<evidence type="ECO:0000256" key="2">
    <source>
        <dbReference type="ARBA" id="ARBA00022840"/>
    </source>
</evidence>
<dbReference type="SUPFAM" id="SSF52540">
    <property type="entry name" value="P-loop containing nucleoside triphosphate hydrolases"/>
    <property type="match status" value="1"/>
</dbReference>
<reference evidence="6 7" key="1">
    <citation type="submission" date="2023-11" db="EMBL/GenBank/DDBJ databases">
        <authorList>
            <person name="Xu M."/>
            <person name="Jiang T."/>
        </authorList>
    </citation>
    <scope>NUCLEOTIDE SEQUENCE [LARGE SCALE GENOMIC DNA]</scope>
    <source>
        <strain evidence="6 7">SD</strain>
    </source>
</reference>
<evidence type="ECO:0000313" key="7">
    <source>
        <dbReference type="Proteomes" id="UP001277761"/>
    </source>
</evidence>
<keyword evidence="6" id="KW-0347">Helicase</keyword>
<comment type="caution">
    <text evidence="6">The sequence shown here is derived from an EMBL/GenBank/DDBJ whole genome shotgun (WGS) entry which is preliminary data.</text>
</comment>
<proteinExistence type="predicted"/>
<evidence type="ECO:0000256" key="3">
    <source>
        <dbReference type="SAM" id="MobiDB-lite"/>
    </source>
</evidence>
<dbReference type="Pfam" id="PF00270">
    <property type="entry name" value="DEAD"/>
    <property type="match status" value="1"/>
</dbReference>
<evidence type="ECO:0000313" key="6">
    <source>
        <dbReference type="EMBL" id="MDX8152542.1"/>
    </source>
</evidence>
<gene>
    <name evidence="6" type="ORF">SK069_13125</name>
</gene>
<dbReference type="InterPro" id="IPR014001">
    <property type="entry name" value="Helicase_ATP-bd"/>
</dbReference>
<dbReference type="PROSITE" id="PS51194">
    <property type="entry name" value="HELICASE_CTER"/>
    <property type="match status" value="1"/>
</dbReference>
<feature type="region of interest" description="Disordered" evidence="3">
    <location>
        <begin position="314"/>
        <end position="352"/>
    </location>
</feature>
<keyword evidence="1" id="KW-0547">Nucleotide-binding</keyword>
<dbReference type="InterPro" id="IPR001650">
    <property type="entry name" value="Helicase_C-like"/>
</dbReference>
<dbReference type="GO" id="GO:0004386">
    <property type="term" value="F:helicase activity"/>
    <property type="evidence" value="ECO:0007669"/>
    <property type="project" value="UniProtKB-KW"/>
</dbReference>
<dbReference type="InterPro" id="IPR018973">
    <property type="entry name" value="MZB"/>
</dbReference>
<evidence type="ECO:0000256" key="1">
    <source>
        <dbReference type="ARBA" id="ARBA00022741"/>
    </source>
</evidence>
<dbReference type="SMART" id="SM00487">
    <property type="entry name" value="DEXDc"/>
    <property type="match status" value="1"/>
</dbReference>
<evidence type="ECO:0000259" key="4">
    <source>
        <dbReference type="PROSITE" id="PS51192"/>
    </source>
</evidence>
<dbReference type="CDD" id="cd17923">
    <property type="entry name" value="DEXHc_Hrq1-like"/>
    <property type="match status" value="1"/>
</dbReference>
<dbReference type="RefSeq" id="WP_319954696.1">
    <property type="nucleotide sequence ID" value="NZ_JAXAVX010000006.1"/>
</dbReference>
<protein>
    <submittedName>
        <fullName evidence="6">DEAD/DEAH box helicase</fullName>
    </submittedName>
</protein>
<dbReference type="Pfam" id="PF09369">
    <property type="entry name" value="MZB"/>
    <property type="match status" value="1"/>
</dbReference>